<dbReference type="Gene3D" id="3.20.20.150">
    <property type="entry name" value="Divalent-metal-dependent TIM barrel enzymes"/>
    <property type="match status" value="1"/>
</dbReference>
<dbReference type="AlphaFoldDB" id="A0A3A9KBD1"/>
<organism evidence="2 3">
    <name type="scientific">Salipaludibacillus neizhouensis</name>
    <dbReference type="NCBI Taxonomy" id="885475"/>
    <lineage>
        <taxon>Bacteria</taxon>
        <taxon>Bacillati</taxon>
        <taxon>Bacillota</taxon>
        <taxon>Bacilli</taxon>
        <taxon>Bacillales</taxon>
        <taxon>Bacillaceae</taxon>
    </lineage>
</organism>
<sequence>MSVGVLAHLFGKLPYKELATNIGEYGFDHVQLALWKGIDDYDFSKPGLLTPNFAQKIGDAFNKNGVSISVLACYLHLFERDEKVRRENLERFKELIRHAKFMGAPMVAAEVGKPDGKVEASDWKTLVQSIEELTEEAEKWGVYLGIEAANGHLIGTAPELKQLLDEVPSSNIGVVLDPGNLMDEQNFNHQDQVIEEAFSLLGNRIIAAHAKDRKWNGKTLDVLPAGQGTMNYEKYLQLLEQYKPFAPIIMEECKKEELLDSKTFIENIQYKLRN</sequence>
<dbReference type="PANTHER" id="PTHR12110">
    <property type="entry name" value="HYDROXYPYRUVATE ISOMERASE"/>
    <property type="match status" value="1"/>
</dbReference>
<dbReference type="InterPro" id="IPR013022">
    <property type="entry name" value="Xyl_isomerase-like_TIM-brl"/>
</dbReference>
<dbReference type="Pfam" id="PF01261">
    <property type="entry name" value="AP_endonuc_2"/>
    <property type="match status" value="1"/>
</dbReference>
<dbReference type="Proteomes" id="UP000281498">
    <property type="component" value="Unassembled WGS sequence"/>
</dbReference>
<proteinExistence type="predicted"/>
<dbReference type="OrthoDB" id="2063291at2"/>
<dbReference type="EMBL" id="PDOE01000005">
    <property type="protein sequence ID" value="RKL66883.1"/>
    <property type="molecule type" value="Genomic_DNA"/>
</dbReference>
<gene>
    <name evidence="2" type="ORF">CR203_13725</name>
</gene>
<evidence type="ECO:0000313" key="3">
    <source>
        <dbReference type="Proteomes" id="UP000281498"/>
    </source>
</evidence>
<dbReference type="InterPro" id="IPR050312">
    <property type="entry name" value="IolE/XylAMocC-like"/>
</dbReference>
<evidence type="ECO:0000259" key="1">
    <source>
        <dbReference type="Pfam" id="PF01261"/>
    </source>
</evidence>
<accession>A0A3A9KBD1</accession>
<comment type="caution">
    <text evidence="2">The sequence shown here is derived from an EMBL/GenBank/DDBJ whole genome shotgun (WGS) entry which is preliminary data.</text>
</comment>
<keyword evidence="3" id="KW-1185">Reference proteome</keyword>
<name>A0A3A9KBD1_9BACI</name>
<dbReference type="InterPro" id="IPR036237">
    <property type="entry name" value="Xyl_isomerase-like_sf"/>
</dbReference>
<keyword evidence="2" id="KW-0413">Isomerase</keyword>
<reference evidence="2 3" key="1">
    <citation type="submission" date="2017-10" db="EMBL/GenBank/DDBJ databases">
        <title>Bacillus sp. nov., a halophilic bacterium isolated from a Keqin Lake.</title>
        <authorList>
            <person name="Wang H."/>
        </authorList>
    </citation>
    <scope>NUCLEOTIDE SEQUENCE [LARGE SCALE GENOMIC DNA]</scope>
    <source>
        <strain evidence="2 3">KCTC 13187</strain>
    </source>
</reference>
<dbReference type="RefSeq" id="WP_110934698.1">
    <property type="nucleotide sequence ID" value="NZ_KZ614146.1"/>
</dbReference>
<feature type="domain" description="Xylose isomerase-like TIM barrel" evidence="1">
    <location>
        <begin position="24"/>
        <end position="253"/>
    </location>
</feature>
<dbReference type="GO" id="GO:0016853">
    <property type="term" value="F:isomerase activity"/>
    <property type="evidence" value="ECO:0007669"/>
    <property type="project" value="UniProtKB-KW"/>
</dbReference>
<evidence type="ECO:0000313" key="2">
    <source>
        <dbReference type="EMBL" id="RKL66883.1"/>
    </source>
</evidence>
<dbReference type="PANTHER" id="PTHR12110:SF21">
    <property type="entry name" value="XYLOSE ISOMERASE-LIKE TIM BARREL DOMAIN-CONTAINING PROTEIN"/>
    <property type="match status" value="1"/>
</dbReference>
<protein>
    <submittedName>
        <fullName evidence="2">Sugar phosphate isomerase</fullName>
    </submittedName>
</protein>
<dbReference type="SUPFAM" id="SSF51658">
    <property type="entry name" value="Xylose isomerase-like"/>
    <property type="match status" value="1"/>
</dbReference>